<gene>
    <name evidence="2" type="ORF">LSALG_LOCUS13987</name>
</gene>
<keyword evidence="1" id="KW-0732">Signal</keyword>
<reference evidence="2" key="1">
    <citation type="submission" date="2023-04" db="EMBL/GenBank/DDBJ databases">
        <authorList>
            <person name="Vijverberg K."/>
            <person name="Xiong W."/>
            <person name="Schranz E."/>
        </authorList>
    </citation>
    <scope>NUCLEOTIDE SEQUENCE</scope>
</reference>
<feature type="chain" id="PRO_5041422374" evidence="1">
    <location>
        <begin position="24"/>
        <end position="157"/>
    </location>
</feature>
<protein>
    <submittedName>
        <fullName evidence="2">Uncharacterized protein</fullName>
    </submittedName>
</protein>
<proteinExistence type="predicted"/>
<sequence>MPMWMVDVLIMLTFSLLPPLLLPHVGLTPLFFNCSSSVLLVIHGSSSSPDDLNHRRLSPSTNIQSVNQLPLKSDLVRDGNEMGLGRALVIPSPSPNMKVDPITDSIPNGWECGCTKEKTTCCFSNERKNISEVQNQAIMYGRSYQLHGCFHQWQHDD</sequence>
<feature type="signal peptide" evidence="1">
    <location>
        <begin position="1"/>
        <end position="23"/>
    </location>
</feature>
<evidence type="ECO:0000313" key="3">
    <source>
        <dbReference type="Proteomes" id="UP001177003"/>
    </source>
</evidence>
<dbReference type="EMBL" id="OX465078">
    <property type="protein sequence ID" value="CAI9273865.1"/>
    <property type="molecule type" value="Genomic_DNA"/>
</dbReference>
<name>A0AA36DWC6_LACSI</name>
<dbReference type="Proteomes" id="UP001177003">
    <property type="component" value="Chromosome 2"/>
</dbReference>
<evidence type="ECO:0000313" key="2">
    <source>
        <dbReference type="EMBL" id="CAI9273865.1"/>
    </source>
</evidence>
<organism evidence="2 3">
    <name type="scientific">Lactuca saligna</name>
    <name type="common">Willowleaf lettuce</name>
    <dbReference type="NCBI Taxonomy" id="75948"/>
    <lineage>
        <taxon>Eukaryota</taxon>
        <taxon>Viridiplantae</taxon>
        <taxon>Streptophyta</taxon>
        <taxon>Embryophyta</taxon>
        <taxon>Tracheophyta</taxon>
        <taxon>Spermatophyta</taxon>
        <taxon>Magnoliopsida</taxon>
        <taxon>eudicotyledons</taxon>
        <taxon>Gunneridae</taxon>
        <taxon>Pentapetalae</taxon>
        <taxon>asterids</taxon>
        <taxon>campanulids</taxon>
        <taxon>Asterales</taxon>
        <taxon>Asteraceae</taxon>
        <taxon>Cichorioideae</taxon>
        <taxon>Cichorieae</taxon>
        <taxon>Lactucinae</taxon>
        <taxon>Lactuca</taxon>
    </lineage>
</organism>
<evidence type="ECO:0000256" key="1">
    <source>
        <dbReference type="SAM" id="SignalP"/>
    </source>
</evidence>
<keyword evidence="3" id="KW-1185">Reference proteome</keyword>
<dbReference type="AlphaFoldDB" id="A0AA36DWC6"/>
<accession>A0AA36DWC6</accession>